<dbReference type="EMBL" id="JBAMMX010000011">
    <property type="protein sequence ID" value="KAK6931260.1"/>
    <property type="molecule type" value="Genomic_DNA"/>
</dbReference>
<dbReference type="PANTHER" id="PTHR47643:SF2">
    <property type="entry name" value="TPR DOMAIN PROTEIN (AFU_ORTHOLOGUE AFUA_5G12710)"/>
    <property type="match status" value="1"/>
</dbReference>
<feature type="domain" description="SET" evidence="1">
    <location>
        <begin position="178"/>
        <end position="365"/>
    </location>
</feature>
<dbReference type="InterPro" id="IPR046341">
    <property type="entry name" value="SET_dom_sf"/>
</dbReference>
<dbReference type="Proteomes" id="UP001370490">
    <property type="component" value="Unassembled WGS sequence"/>
</dbReference>
<dbReference type="Gene3D" id="2.170.270.10">
    <property type="entry name" value="SET domain"/>
    <property type="match status" value="1"/>
</dbReference>
<dbReference type="InterPro" id="IPR053209">
    <property type="entry name" value="Gramillin-biosynth_MTr"/>
</dbReference>
<evidence type="ECO:0000313" key="3">
    <source>
        <dbReference type="Proteomes" id="UP001370490"/>
    </source>
</evidence>
<dbReference type="SUPFAM" id="SSF48452">
    <property type="entry name" value="TPR-like"/>
    <property type="match status" value="1"/>
</dbReference>
<proteinExistence type="predicted"/>
<dbReference type="PROSITE" id="PS50280">
    <property type="entry name" value="SET"/>
    <property type="match status" value="1"/>
</dbReference>
<keyword evidence="3" id="KW-1185">Reference proteome</keyword>
<name>A0AAN8ZDV6_9MAGN</name>
<reference evidence="2 3" key="1">
    <citation type="submission" date="2023-12" db="EMBL/GenBank/DDBJ databases">
        <title>A high-quality genome assembly for Dillenia turbinata (Dilleniales).</title>
        <authorList>
            <person name="Chanderbali A."/>
        </authorList>
    </citation>
    <scope>NUCLEOTIDE SEQUENCE [LARGE SCALE GENOMIC DNA]</scope>
    <source>
        <strain evidence="2">LSX21</strain>
        <tissue evidence="2">Leaf</tissue>
    </source>
</reference>
<dbReference type="InterPro" id="IPR001214">
    <property type="entry name" value="SET_dom"/>
</dbReference>
<dbReference type="SMART" id="SM00317">
    <property type="entry name" value="SET"/>
    <property type="match status" value="1"/>
</dbReference>
<dbReference type="Gene3D" id="1.25.40.10">
    <property type="entry name" value="Tetratricopeptide repeat domain"/>
    <property type="match status" value="1"/>
</dbReference>
<evidence type="ECO:0000259" key="1">
    <source>
        <dbReference type="PROSITE" id="PS50280"/>
    </source>
</evidence>
<sequence>MDSDHQEMEEEMMHQLRSKATELLLREEFKESVQIYSKFITHCQEKLSNAQQTSDLQKLNKSLCLAFSNRAEGRFRLKEYAEAIKDCDQALKIDDTHFKSLVCKGKILLNLNKYPMAYDCFKNASTDSQARGFSENLSGYLDLCKKFEIQSTNGVVDVSDWVLSGFKGKVPEFAEYVGPVEIKKSDLGGRGLFSLKNMDMGTIVLVTKAIATERGILPNDEDCNENVQLVMWKNFISKVMESVKRCDHTHHLIRTLSTGEDENGVEVPNISLFRPETEETEVLNEKFDVDKILNILDVNSMVEDSVSSKILGKNSGYYGVGLWVLASFINHSCVPNARRIHIGDHVIIFASRDVKAGEEITFAYFNVLSPLNKRRETLMNWGFSCACKRCKFEDEIWSRQEPGELEVALEKGLLDMGSVAFRLEEGMKKWVVKGREKGYLRSSFWEAFSRAFESEKLTKRWGKRIPAMEVVVDSIVDVVGSDEMVLKVLVEGLKRSGGSSVGRTSEMERVMKLGRGVYGKIVKRQALKALLELGTRDHS</sequence>
<dbReference type="AlphaFoldDB" id="A0AAN8ZDV6"/>
<protein>
    <submittedName>
        <fullName evidence="2">SET domain</fullName>
    </submittedName>
</protein>
<dbReference type="SMART" id="SM00028">
    <property type="entry name" value="TPR"/>
    <property type="match status" value="2"/>
</dbReference>
<dbReference type="SUPFAM" id="SSF82199">
    <property type="entry name" value="SET domain"/>
    <property type="match status" value="1"/>
</dbReference>
<comment type="caution">
    <text evidence="2">The sequence shown here is derived from an EMBL/GenBank/DDBJ whole genome shotgun (WGS) entry which is preliminary data.</text>
</comment>
<dbReference type="Pfam" id="PF00856">
    <property type="entry name" value="SET"/>
    <property type="match status" value="1"/>
</dbReference>
<accession>A0AAN8ZDV6</accession>
<evidence type="ECO:0000313" key="2">
    <source>
        <dbReference type="EMBL" id="KAK6931260.1"/>
    </source>
</evidence>
<dbReference type="PANTHER" id="PTHR47643">
    <property type="entry name" value="TPR DOMAIN PROTEIN (AFU_ORTHOLOGUE AFUA_5G12710)"/>
    <property type="match status" value="1"/>
</dbReference>
<dbReference type="InterPro" id="IPR019734">
    <property type="entry name" value="TPR_rpt"/>
</dbReference>
<organism evidence="2 3">
    <name type="scientific">Dillenia turbinata</name>
    <dbReference type="NCBI Taxonomy" id="194707"/>
    <lineage>
        <taxon>Eukaryota</taxon>
        <taxon>Viridiplantae</taxon>
        <taxon>Streptophyta</taxon>
        <taxon>Embryophyta</taxon>
        <taxon>Tracheophyta</taxon>
        <taxon>Spermatophyta</taxon>
        <taxon>Magnoliopsida</taxon>
        <taxon>eudicotyledons</taxon>
        <taxon>Gunneridae</taxon>
        <taxon>Pentapetalae</taxon>
        <taxon>Dilleniales</taxon>
        <taxon>Dilleniaceae</taxon>
        <taxon>Dillenia</taxon>
    </lineage>
</organism>
<dbReference type="CDD" id="cd20071">
    <property type="entry name" value="SET_SMYD"/>
    <property type="match status" value="1"/>
</dbReference>
<dbReference type="InterPro" id="IPR011990">
    <property type="entry name" value="TPR-like_helical_dom_sf"/>
</dbReference>
<gene>
    <name evidence="2" type="ORF">RJ641_003053</name>
</gene>